<evidence type="ECO:0000313" key="1">
    <source>
        <dbReference type="EMBL" id="CUH59518.1"/>
    </source>
</evidence>
<gene>
    <name evidence="1" type="ORF">THS5294_00804</name>
</gene>
<dbReference type="STRING" id="266809.PM03_04360"/>
<accession>A0A0P1EWX7</accession>
<dbReference type="AlphaFoldDB" id="A0A0P1EWX7"/>
<dbReference type="eggNOG" id="ENOG502ZB26">
    <property type="taxonomic scope" value="Bacteria"/>
</dbReference>
<proteinExistence type="predicted"/>
<dbReference type="Proteomes" id="UP000051298">
    <property type="component" value="Unassembled WGS sequence"/>
</dbReference>
<dbReference type="RefSeq" id="WP_158508576.1">
    <property type="nucleotide sequence ID" value="NZ_CYRX01000010.1"/>
</dbReference>
<dbReference type="InterPro" id="IPR022201">
    <property type="entry name" value="DUF3726"/>
</dbReference>
<reference evidence="1 2" key="1">
    <citation type="submission" date="2015-09" db="EMBL/GenBank/DDBJ databases">
        <authorList>
            <consortium name="Swine Surveillance"/>
        </authorList>
    </citation>
    <scope>NUCLEOTIDE SEQUENCE [LARGE SCALE GENOMIC DNA]</scope>
    <source>
        <strain evidence="1 2">CECT 5294</strain>
    </source>
</reference>
<name>A0A0P1EWX7_9RHOB</name>
<evidence type="ECO:0000313" key="2">
    <source>
        <dbReference type="Proteomes" id="UP000051298"/>
    </source>
</evidence>
<protein>
    <recommendedName>
        <fullName evidence="3">DUF3726 domain-containing protein</fullName>
    </recommendedName>
</protein>
<organism evidence="1 2">
    <name type="scientific">Thalassobacter stenotrophicus</name>
    <dbReference type="NCBI Taxonomy" id="266809"/>
    <lineage>
        <taxon>Bacteria</taxon>
        <taxon>Pseudomonadati</taxon>
        <taxon>Pseudomonadota</taxon>
        <taxon>Alphaproteobacteria</taxon>
        <taxon>Rhodobacterales</taxon>
        <taxon>Roseobacteraceae</taxon>
        <taxon>Thalassobacter</taxon>
    </lineage>
</organism>
<dbReference type="Pfam" id="PF12525">
    <property type="entry name" value="DUF3726"/>
    <property type="match status" value="1"/>
</dbReference>
<sequence length="209" mass="21138">MSLTLREMSLSEAGALAFKAARGAGMDWGLAEEARASVTWVNSRGLPGLAALLSVLEAGLKPLPGGGHSPADVVGLSVLHAGAALSDHGRIPPEGLHLPAVVGAVLMVPFVAHLPGLYSVQWRTSDAGAQVTVRGGAEPCLWCAGSIEINGAARVSITPLADAPTGAPIARSTRAFVHPDQLNRLEGFAAATYAPATEASRARGAGGAD</sequence>
<dbReference type="EMBL" id="CYRX01000010">
    <property type="protein sequence ID" value="CUH59518.1"/>
    <property type="molecule type" value="Genomic_DNA"/>
</dbReference>
<evidence type="ECO:0008006" key="3">
    <source>
        <dbReference type="Google" id="ProtNLM"/>
    </source>
</evidence>